<evidence type="ECO:0000256" key="1">
    <source>
        <dbReference type="SAM" id="MobiDB-lite"/>
    </source>
</evidence>
<protein>
    <submittedName>
        <fullName evidence="2">Uncharacterized protein</fullName>
    </submittedName>
</protein>
<dbReference type="AlphaFoldDB" id="A0A8H6XM80"/>
<feature type="region of interest" description="Disordered" evidence="1">
    <location>
        <begin position="73"/>
        <end position="116"/>
    </location>
</feature>
<keyword evidence="3" id="KW-1185">Reference proteome</keyword>
<sequence>MNPVNDIPIDPALLVEDAAVRAAADTSASKPKKGAAHWTVPDEAKLLVILIEHLTEAGDGANFTATVWNASATESAPPKTPALQSHKRAAAEPAASTAKKPRSRVEEMPSKAFTSKPATDIPPTLVRLKTAIKCAQQLEKWLVDWLVIFLEVLENSKNAVDIYDSLEDNGDLLLQSQFL</sequence>
<dbReference type="Proteomes" id="UP000623467">
    <property type="component" value="Unassembled WGS sequence"/>
</dbReference>
<reference evidence="2" key="1">
    <citation type="submission" date="2020-05" db="EMBL/GenBank/DDBJ databases">
        <title>Mycena genomes resolve the evolution of fungal bioluminescence.</title>
        <authorList>
            <person name="Tsai I.J."/>
        </authorList>
    </citation>
    <scope>NUCLEOTIDE SEQUENCE</scope>
    <source>
        <strain evidence="2">160909Yilan</strain>
    </source>
</reference>
<proteinExistence type="predicted"/>
<dbReference type="EMBL" id="JACAZH010000023">
    <property type="protein sequence ID" value="KAF7343622.1"/>
    <property type="molecule type" value="Genomic_DNA"/>
</dbReference>
<comment type="caution">
    <text evidence="2">The sequence shown here is derived from an EMBL/GenBank/DDBJ whole genome shotgun (WGS) entry which is preliminary data.</text>
</comment>
<gene>
    <name evidence="2" type="ORF">MSAN_01982800</name>
</gene>
<evidence type="ECO:0000313" key="2">
    <source>
        <dbReference type="EMBL" id="KAF7343622.1"/>
    </source>
</evidence>
<dbReference type="OrthoDB" id="2930561at2759"/>
<accession>A0A8H6XM80</accession>
<organism evidence="2 3">
    <name type="scientific">Mycena sanguinolenta</name>
    <dbReference type="NCBI Taxonomy" id="230812"/>
    <lineage>
        <taxon>Eukaryota</taxon>
        <taxon>Fungi</taxon>
        <taxon>Dikarya</taxon>
        <taxon>Basidiomycota</taxon>
        <taxon>Agaricomycotina</taxon>
        <taxon>Agaricomycetes</taxon>
        <taxon>Agaricomycetidae</taxon>
        <taxon>Agaricales</taxon>
        <taxon>Marasmiineae</taxon>
        <taxon>Mycenaceae</taxon>
        <taxon>Mycena</taxon>
    </lineage>
</organism>
<name>A0A8H6XM80_9AGAR</name>
<evidence type="ECO:0000313" key="3">
    <source>
        <dbReference type="Proteomes" id="UP000623467"/>
    </source>
</evidence>